<dbReference type="EMBL" id="LUGG01000007">
    <property type="protein sequence ID" value="OBZ73471.1"/>
    <property type="molecule type" value="Genomic_DNA"/>
</dbReference>
<dbReference type="Proteomes" id="UP000092993">
    <property type="component" value="Unassembled WGS sequence"/>
</dbReference>
<organism evidence="2 3">
    <name type="scientific">Grifola frondosa</name>
    <name type="common">Maitake</name>
    <name type="synonym">Polyporus frondosus</name>
    <dbReference type="NCBI Taxonomy" id="5627"/>
    <lineage>
        <taxon>Eukaryota</taxon>
        <taxon>Fungi</taxon>
        <taxon>Dikarya</taxon>
        <taxon>Basidiomycota</taxon>
        <taxon>Agaricomycotina</taxon>
        <taxon>Agaricomycetes</taxon>
        <taxon>Polyporales</taxon>
        <taxon>Grifolaceae</taxon>
        <taxon>Grifola</taxon>
    </lineage>
</organism>
<dbReference type="Gene3D" id="3.40.50.1820">
    <property type="entry name" value="alpha/beta hydrolase"/>
    <property type="match status" value="1"/>
</dbReference>
<evidence type="ECO:0000313" key="2">
    <source>
        <dbReference type="EMBL" id="OBZ73471.1"/>
    </source>
</evidence>
<protein>
    <recommendedName>
        <fullName evidence="1">Carboxylesterase type B domain-containing protein</fullName>
    </recommendedName>
</protein>
<dbReference type="AlphaFoldDB" id="A0A1C7M9B0"/>
<name>A0A1C7M9B0_GRIFR</name>
<feature type="domain" description="Carboxylesterase type B" evidence="1">
    <location>
        <begin position="2"/>
        <end position="70"/>
    </location>
</feature>
<dbReference type="InterPro" id="IPR002018">
    <property type="entry name" value="CarbesteraseB"/>
</dbReference>
<dbReference type="InterPro" id="IPR029058">
    <property type="entry name" value="AB_hydrolase_fold"/>
</dbReference>
<accession>A0A1C7M9B0</accession>
<proteinExistence type="predicted"/>
<evidence type="ECO:0000259" key="1">
    <source>
        <dbReference type="Pfam" id="PF00135"/>
    </source>
</evidence>
<keyword evidence="3" id="KW-1185">Reference proteome</keyword>
<dbReference type="SUPFAM" id="SSF53474">
    <property type="entry name" value="alpha/beta-Hydrolases"/>
    <property type="match status" value="1"/>
</dbReference>
<comment type="caution">
    <text evidence="2">The sequence shown here is derived from an EMBL/GenBank/DDBJ whole genome shotgun (WGS) entry which is preliminary data.</text>
</comment>
<reference evidence="2 3" key="1">
    <citation type="submission" date="2016-03" db="EMBL/GenBank/DDBJ databases">
        <title>Whole genome sequencing of Grifola frondosa 9006-11.</title>
        <authorList>
            <person name="Min B."/>
            <person name="Park H."/>
            <person name="Kim J.-G."/>
            <person name="Cho H."/>
            <person name="Oh Y.-L."/>
            <person name="Kong W.-S."/>
            <person name="Choi I.-G."/>
        </authorList>
    </citation>
    <scope>NUCLEOTIDE SEQUENCE [LARGE SCALE GENOMIC DNA]</scope>
    <source>
        <strain evidence="2 3">9006-11</strain>
    </source>
</reference>
<evidence type="ECO:0000313" key="3">
    <source>
        <dbReference type="Proteomes" id="UP000092993"/>
    </source>
</evidence>
<dbReference type="Pfam" id="PF00135">
    <property type="entry name" value="COesterase"/>
    <property type="match status" value="1"/>
</dbReference>
<dbReference type="OrthoDB" id="408631at2759"/>
<gene>
    <name evidence="2" type="ORF">A0H81_06642</name>
</gene>
<sequence length="115" mass="12549">MGIINATTFDDQCMQRPPAGVNLPSPEISVFLSISSAILNITQSEDCLNLNIITPAGTTVYSLPVVVFIVDLCNGLYVVSNGKAWHAREIPTWLKYCSKRSPIPDRYQAPPRIGG</sequence>